<evidence type="ECO:0000313" key="3">
    <source>
        <dbReference type="Proteomes" id="UP000649617"/>
    </source>
</evidence>
<name>A0A812Y735_SYMPI</name>
<dbReference type="OrthoDB" id="416582at2759"/>
<dbReference type="AlphaFoldDB" id="A0A812Y735"/>
<feature type="compositionally biased region" description="Low complexity" evidence="1">
    <location>
        <begin position="376"/>
        <end position="387"/>
    </location>
</feature>
<accession>A0A812Y735</accession>
<reference evidence="2" key="1">
    <citation type="submission" date="2021-02" db="EMBL/GenBank/DDBJ databases">
        <authorList>
            <person name="Dougan E. K."/>
            <person name="Rhodes N."/>
            <person name="Thang M."/>
            <person name="Chan C."/>
        </authorList>
    </citation>
    <scope>NUCLEOTIDE SEQUENCE</scope>
</reference>
<comment type="caution">
    <text evidence="2">The sequence shown here is derived from an EMBL/GenBank/DDBJ whole genome shotgun (WGS) entry which is preliminary data.</text>
</comment>
<feature type="region of interest" description="Disordered" evidence="1">
    <location>
        <begin position="368"/>
        <end position="387"/>
    </location>
</feature>
<organism evidence="2 3">
    <name type="scientific">Symbiodinium pilosum</name>
    <name type="common">Dinoflagellate</name>
    <dbReference type="NCBI Taxonomy" id="2952"/>
    <lineage>
        <taxon>Eukaryota</taxon>
        <taxon>Sar</taxon>
        <taxon>Alveolata</taxon>
        <taxon>Dinophyceae</taxon>
        <taxon>Suessiales</taxon>
        <taxon>Symbiodiniaceae</taxon>
        <taxon>Symbiodinium</taxon>
    </lineage>
</organism>
<gene>
    <name evidence="2" type="ORF">SPIL2461_LOCUS22586</name>
</gene>
<keyword evidence="3" id="KW-1185">Reference proteome</keyword>
<protein>
    <submittedName>
        <fullName evidence="2">Uncharacterized protein</fullName>
    </submittedName>
</protein>
<evidence type="ECO:0000256" key="1">
    <source>
        <dbReference type="SAM" id="MobiDB-lite"/>
    </source>
</evidence>
<evidence type="ECO:0000313" key="2">
    <source>
        <dbReference type="EMBL" id="CAE7768570.1"/>
    </source>
</evidence>
<dbReference type="Proteomes" id="UP000649617">
    <property type="component" value="Unassembled WGS sequence"/>
</dbReference>
<dbReference type="EMBL" id="CAJNIZ010047475">
    <property type="protein sequence ID" value="CAE7768570.1"/>
    <property type="molecule type" value="Genomic_DNA"/>
</dbReference>
<sequence length="387" mass="42597">MINEMVMMSWTSDLEAENLSVKQAPLYTVAILLSLELLVCATSQALGPRFVAFCDLLMIWATLRADDLQRVDLKSVKPSQLGLKFCLRKTKTSGPGRKVGELFAYVSRSAGLSGFDWLSEGMRLLSNKQLAWPRDYFCPVLSDAWEVSRKGFLGAGGLATSRNFLVPDTLRTYWSGHSAQHMLPSIAAALGVEKDRRDFLGRWCYAQHGSQDYILTSRQVVQGIQNLVSKSLLEGNAEGGYIEEEVFAGVKQACADLSLDQAVVLRRHAVSEWDASAKTWQLFGRFPHIMIPPEQLKGAAGDIARLPGPYQAWSAEEGLGDSPYFVIVSRKGYRRLHLAKGCAVRQERCIETIGIHSLEDASADSIRKLCKPSPAPSSEAPAESRGG</sequence>
<proteinExistence type="predicted"/>